<sequence>MFGAAHLKRNSSRRYLLLHNDVSTDLDCILDNKLKGSKHVEHVVSKARKRLPILKRLAGAKWRCEKATLNITYKTYAQAVLNYCNEVLVSALNSLGND</sequence>
<dbReference type="EMBL" id="BMAO01037354">
    <property type="protein sequence ID" value="GFR17077.1"/>
    <property type="molecule type" value="Genomic_DNA"/>
</dbReference>
<dbReference type="Proteomes" id="UP000887116">
    <property type="component" value="Unassembled WGS sequence"/>
</dbReference>
<comment type="caution">
    <text evidence="1">The sequence shown here is derived from an EMBL/GenBank/DDBJ whole genome shotgun (WGS) entry which is preliminary data.</text>
</comment>
<protein>
    <submittedName>
        <fullName evidence="1">Uncharacterized protein</fullName>
    </submittedName>
</protein>
<accession>A0A8X6LQL0</accession>
<dbReference type="AlphaFoldDB" id="A0A8X6LQL0"/>
<reference evidence="1" key="1">
    <citation type="submission" date="2020-07" db="EMBL/GenBank/DDBJ databases">
        <title>Multicomponent nature underlies the extraordinary mechanical properties of spider dragline silk.</title>
        <authorList>
            <person name="Kono N."/>
            <person name="Nakamura H."/>
            <person name="Mori M."/>
            <person name="Yoshida Y."/>
            <person name="Ohtoshi R."/>
            <person name="Malay A.D."/>
            <person name="Moran D.A.P."/>
            <person name="Tomita M."/>
            <person name="Numata K."/>
            <person name="Arakawa K."/>
        </authorList>
    </citation>
    <scope>NUCLEOTIDE SEQUENCE</scope>
</reference>
<proteinExistence type="predicted"/>
<keyword evidence="2" id="KW-1185">Reference proteome</keyword>
<evidence type="ECO:0000313" key="1">
    <source>
        <dbReference type="EMBL" id="GFR17077.1"/>
    </source>
</evidence>
<gene>
    <name evidence="1" type="primary">NCL1_22075</name>
    <name evidence="1" type="ORF">TNCT_513881</name>
</gene>
<evidence type="ECO:0000313" key="2">
    <source>
        <dbReference type="Proteomes" id="UP000887116"/>
    </source>
</evidence>
<dbReference type="OrthoDB" id="445826at2759"/>
<name>A0A8X6LQL0_TRICU</name>
<organism evidence="1 2">
    <name type="scientific">Trichonephila clavata</name>
    <name type="common">Joro spider</name>
    <name type="synonym">Nephila clavata</name>
    <dbReference type="NCBI Taxonomy" id="2740835"/>
    <lineage>
        <taxon>Eukaryota</taxon>
        <taxon>Metazoa</taxon>
        <taxon>Ecdysozoa</taxon>
        <taxon>Arthropoda</taxon>
        <taxon>Chelicerata</taxon>
        <taxon>Arachnida</taxon>
        <taxon>Araneae</taxon>
        <taxon>Araneomorphae</taxon>
        <taxon>Entelegynae</taxon>
        <taxon>Araneoidea</taxon>
        <taxon>Nephilidae</taxon>
        <taxon>Trichonephila</taxon>
    </lineage>
</organism>